<dbReference type="GO" id="GO:0022857">
    <property type="term" value="F:transmembrane transporter activity"/>
    <property type="evidence" value="ECO:0007669"/>
    <property type="project" value="InterPro"/>
</dbReference>
<dbReference type="PANTHER" id="PTHR23511">
    <property type="entry name" value="SYNAPTIC VESICLE GLYCOPROTEIN 2"/>
    <property type="match status" value="1"/>
</dbReference>
<dbReference type="InterPro" id="IPR036259">
    <property type="entry name" value="MFS_trans_sf"/>
</dbReference>
<keyword evidence="6" id="KW-0175">Coiled coil</keyword>
<dbReference type="EMBL" id="CAJZBQ010000057">
    <property type="protein sequence ID" value="CAG9333955.1"/>
    <property type="molecule type" value="Genomic_DNA"/>
</dbReference>
<evidence type="ECO:0000256" key="7">
    <source>
        <dbReference type="SAM" id="Phobius"/>
    </source>
</evidence>
<dbReference type="InterPro" id="IPR005828">
    <property type="entry name" value="MFS_sugar_transport-like"/>
</dbReference>
<dbReference type="AlphaFoldDB" id="A0AAU9KKS0"/>
<keyword evidence="2" id="KW-0813">Transport</keyword>
<feature type="transmembrane region" description="Helical" evidence="7">
    <location>
        <begin position="153"/>
        <end position="172"/>
    </location>
</feature>
<feature type="transmembrane region" description="Helical" evidence="7">
    <location>
        <begin position="390"/>
        <end position="413"/>
    </location>
</feature>
<feature type="domain" description="Major facilitator superfamily (MFS) profile" evidence="8">
    <location>
        <begin position="24"/>
        <end position="444"/>
    </location>
</feature>
<dbReference type="PANTHER" id="PTHR23511:SF5">
    <property type="entry name" value="MAJOR FACILITATOR-TYPE TRANSPORTER HXNZ-RELATED"/>
    <property type="match status" value="1"/>
</dbReference>
<evidence type="ECO:0000256" key="2">
    <source>
        <dbReference type="ARBA" id="ARBA00022448"/>
    </source>
</evidence>
<keyword evidence="4 7" id="KW-1133">Transmembrane helix</keyword>
<feature type="transmembrane region" description="Helical" evidence="7">
    <location>
        <begin position="419"/>
        <end position="439"/>
    </location>
</feature>
<feature type="transmembrane region" description="Helical" evidence="7">
    <location>
        <begin position="300"/>
        <end position="320"/>
    </location>
</feature>
<comment type="caution">
    <text evidence="9">The sequence shown here is derived from an EMBL/GenBank/DDBJ whole genome shotgun (WGS) entry which is preliminary data.</text>
</comment>
<dbReference type="Pfam" id="PF00083">
    <property type="entry name" value="Sugar_tr"/>
    <property type="match status" value="1"/>
</dbReference>
<dbReference type="GO" id="GO:0016020">
    <property type="term" value="C:membrane"/>
    <property type="evidence" value="ECO:0007669"/>
    <property type="project" value="UniProtKB-SubCell"/>
</dbReference>
<dbReference type="PROSITE" id="PS50850">
    <property type="entry name" value="MFS"/>
    <property type="match status" value="1"/>
</dbReference>
<dbReference type="InterPro" id="IPR020846">
    <property type="entry name" value="MFS_dom"/>
</dbReference>
<comment type="subcellular location">
    <subcellularLocation>
        <location evidence="1">Membrane</location>
        <topology evidence="1">Multi-pass membrane protein</topology>
    </subcellularLocation>
</comment>
<organism evidence="9 10">
    <name type="scientific">Blepharisma stoltei</name>
    <dbReference type="NCBI Taxonomy" id="1481888"/>
    <lineage>
        <taxon>Eukaryota</taxon>
        <taxon>Sar</taxon>
        <taxon>Alveolata</taxon>
        <taxon>Ciliophora</taxon>
        <taxon>Postciliodesmatophora</taxon>
        <taxon>Heterotrichea</taxon>
        <taxon>Heterotrichida</taxon>
        <taxon>Blepharismidae</taxon>
        <taxon>Blepharisma</taxon>
    </lineage>
</organism>
<evidence type="ECO:0000256" key="6">
    <source>
        <dbReference type="SAM" id="Coils"/>
    </source>
</evidence>
<evidence type="ECO:0000256" key="1">
    <source>
        <dbReference type="ARBA" id="ARBA00004141"/>
    </source>
</evidence>
<feature type="transmembrane region" description="Helical" evidence="7">
    <location>
        <begin position="332"/>
        <end position="351"/>
    </location>
</feature>
<evidence type="ECO:0000256" key="4">
    <source>
        <dbReference type="ARBA" id="ARBA00022989"/>
    </source>
</evidence>
<keyword evidence="10" id="KW-1185">Reference proteome</keyword>
<proteinExistence type="predicted"/>
<dbReference type="Proteomes" id="UP001162131">
    <property type="component" value="Unassembled WGS sequence"/>
</dbReference>
<protein>
    <recommendedName>
        <fullName evidence="8">Major facilitator superfamily (MFS) profile domain-containing protein</fullName>
    </recommendedName>
</protein>
<evidence type="ECO:0000256" key="5">
    <source>
        <dbReference type="ARBA" id="ARBA00023136"/>
    </source>
</evidence>
<evidence type="ECO:0000259" key="8">
    <source>
        <dbReference type="PROSITE" id="PS50850"/>
    </source>
</evidence>
<accession>A0AAU9KKS0</accession>
<evidence type="ECO:0000313" key="10">
    <source>
        <dbReference type="Proteomes" id="UP001162131"/>
    </source>
</evidence>
<keyword evidence="5 7" id="KW-0472">Membrane</keyword>
<reference evidence="9" key="1">
    <citation type="submission" date="2021-09" db="EMBL/GenBank/DDBJ databases">
        <authorList>
            <consortium name="AG Swart"/>
            <person name="Singh M."/>
            <person name="Singh A."/>
            <person name="Seah K."/>
            <person name="Emmerich C."/>
        </authorList>
    </citation>
    <scope>NUCLEOTIDE SEQUENCE</scope>
    <source>
        <strain evidence="9">ATCC30299</strain>
    </source>
</reference>
<feature type="transmembrane region" description="Helical" evidence="7">
    <location>
        <begin position="60"/>
        <end position="81"/>
    </location>
</feature>
<feature type="transmembrane region" description="Helical" evidence="7">
    <location>
        <begin position="357"/>
        <end position="378"/>
    </location>
</feature>
<feature type="transmembrane region" description="Helical" evidence="7">
    <location>
        <begin position="93"/>
        <end position="121"/>
    </location>
</feature>
<sequence>MANGDNQIDNYLTTIGWGRYQSQIFIICGTSVFNIMIWGYIVSLLLVRLGDNWNLERFELGIIGSIYGLGASLGSLFFGFLSDRFGRMFSFRVSILVVWVATLFVIFSFNMIMLSLVLFFIGAGASSDQVLSATILKEFISNKNTSILAVYTLFYRLGGATIAIIIIIVEVINPTIMSDWKIITIIIFFWNSAQLIQRQFMDETPKFLYSVGKLTKAEEVLRKISKKNKKLLEIKLTELEVTYNEEISEIPNKKSVKTLFIKENIKTTLLITIIGFLMAFANISIIIYAPTFLSKYTLTLRYTAILIQQLGGFLGSLAAGKMVKNRFGPKGALSLSSVLVGCYIYCFFLTFEILTVIIFLCLYQFIFQISLGAIWIIVPESFSTELRSTFIGWFMLWQGMAGVFAPIIIGVFIDFGGSPAAISVISFCHLASGILTLLLNSPKLLNKEENLI</sequence>
<dbReference type="SUPFAM" id="SSF103473">
    <property type="entry name" value="MFS general substrate transporter"/>
    <property type="match status" value="1"/>
</dbReference>
<feature type="coiled-coil region" evidence="6">
    <location>
        <begin position="214"/>
        <end position="249"/>
    </location>
</feature>
<gene>
    <name evidence="9" type="ORF">BSTOLATCC_MIC59764</name>
</gene>
<dbReference type="Gene3D" id="1.20.1250.20">
    <property type="entry name" value="MFS general substrate transporter like domains"/>
    <property type="match status" value="1"/>
</dbReference>
<evidence type="ECO:0000313" key="9">
    <source>
        <dbReference type="EMBL" id="CAG9333955.1"/>
    </source>
</evidence>
<name>A0AAU9KKS0_9CILI</name>
<feature type="transmembrane region" description="Helical" evidence="7">
    <location>
        <begin position="267"/>
        <end position="288"/>
    </location>
</feature>
<feature type="transmembrane region" description="Helical" evidence="7">
    <location>
        <begin position="24"/>
        <end position="48"/>
    </location>
</feature>
<evidence type="ECO:0000256" key="3">
    <source>
        <dbReference type="ARBA" id="ARBA00022692"/>
    </source>
</evidence>
<keyword evidence="3 7" id="KW-0812">Transmembrane</keyword>